<dbReference type="Gene3D" id="1.10.1200.10">
    <property type="entry name" value="ACP-like"/>
    <property type="match status" value="4"/>
</dbReference>
<dbReference type="Pfam" id="PF00550">
    <property type="entry name" value="PP-binding"/>
    <property type="match status" value="4"/>
</dbReference>
<evidence type="ECO:0000256" key="1">
    <source>
        <dbReference type="ARBA" id="ARBA00004792"/>
    </source>
</evidence>
<dbReference type="InterPro" id="IPR006162">
    <property type="entry name" value="Ppantetheine_attach_site"/>
</dbReference>
<dbReference type="Gene3D" id="3.40.47.10">
    <property type="match status" value="4"/>
</dbReference>
<keyword evidence="6" id="KW-0511">Multifunctional enzyme</keyword>
<feature type="active site" description="Proton donor; for dehydratase activity" evidence="8">
    <location>
        <position position="1913"/>
    </location>
</feature>
<dbReference type="SUPFAM" id="SSF51735">
    <property type="entry name" value="NAD(P)-binding Rossmann-fold domains"/>
    <property type="match status" value="6"/>
</dbReference>
<feature type="region of interest" description="N-terminal hotdog fold" evidence="8">
    <location>
        <begin position="5243"/>
        <end position="5365"/>
    </location>
</feature>
<dbReference type="SMART" id="SM00823">
    <property type="entry name" value="PKS_PP"/>
    <property type="match status" value="4"/>
</dbReference>
<feature type="domain" description="Ketosynthase family 3 (KS3)" evidence="11">
    <location>
        <begin position="1"/>
        <end position="359"/>
    </location>
</feature>
<dbReference type="SMART" id="SM00827">
    <property type="entry name" value="PKS_AT"/>
    <property type="match status" value="4"/>
</dbReference>
<evidence type="ECO:0000313" key="14">
    <source>
        <dbReference type="Proteomes" id="UP000660554"/>
    </source>
</evidence>
<dbReference type="InterPro" id="IPR032821">
    <property type="entry name" value="PKS_assoc"/>
</dbReference>
<evidence type="ECO:0000256" key="9">
    <source>
        <dbReference type="SAM" id="MobiDB-lite"/>
    </source>
</evidence>
<dbReference type="InterPro" id="IPR016039">
    <property type="entry name" value="Thiolase-like"/>
</dbReference>
<dbReference type="PROSITE" id="PS00606">
    <property type="entry name" value="KS3_1"/>
    <property type="match status" value="3"/>
</dbReference>
<feature type="active site" description="Proton donor; for dehydratase activity" evidence="8">
    <location>
        <position position="5440"/>
    </location>
</feature>
<evidence type="ECO:0008006" key="15">
    <source>
        <dbReference type="Google" id="ProtNLM"/>
    </source>
</evidence>
<keyword evidence="2" id="KW-0596">Phosphopantetheine</keyword>
<dbReference type="Pfam" id="PF14765">
    <property type="entry name" value="PS-DH"/>
    <property type="match status" value="3"/>
</dbReference>
<dbReference type="InterPro" id="IPR057326">
    <property type="entry name" value="KR_dom"/>
</dbReference>
<dbReference type="PANTHER" id="PTHR43775:SF51">
    <property type="entry name" value="INACTIVE PHENOLPHTHIOCEROL SYNTHESIS POLYKETIDE SYNTHASE TYPE I PKS1-RELATED"/>
    <property type="match status" value="1"/>
</dbReference>
<feature type="domain" description="Ketosynthase family 3 (KS3)" evidence="11">
    <location>
        <begin position="4336"/>
        <end position="4762"/>
    </location>
</feature>
<keyword evidence="4" id="KW-0808">Transferase</keyword>
<dbReference type="GeneID" id="86957497"/>
<evidence type="ECO:0000259" key="10">
    <source>
        <dbReference type="PROSITE" id="PS50075"/>
    </source>
</evidence>
<dbReference type="SMART" id="SM00826">
    <property type="entry name" value="PKS_DH"/>
    <property type="match status" value="3"/>
</dbReference>
<dbReference type="Pfam" id="PF02801">
    <property type="entry name" value="Ketoacyl-synt_C"/>
    <property type="match status" value="3"/>
</dbReference>
<dbReference type="PROSITE" id="PS50075">
    <property type="entry name" value="CARRIER"/>
    <property type="match status" value="4"/>
</dbReference>
<dbReference type="InterPro" id="IPR050091">
    <property type="entry name" value="PKS_NRPS_Biosynth_Enz"/>
</dbReference>
<evidence type="ECO:0000256" key="8">
    <source>
        <dbReference type="PROSITE-ProRule" id="PRU01363"/>
    </source>
</evidence>
<feature type="domain" description="Ketosynthase family 3 (KS3)" evidence="11">
    <location>
        <begin position="798"/>
        <end position="1224"/>
    </location>
</feature>
<comment type="caution">
    <text evidence="13">The sequence shown here is derived from an EMBL/GenBank/DDBJ whole genome shotgun (WGS) entry which is preliminary data.</text>
</comment>
<feature type="active site" description="Proton acceptor; for dehydratase activity" evidence="8">
    <location>
        <position position="3523"/>
    </location>
</feature>
<feature type="domain" description="Carrier" evidence="10">
    <location>
        <begin position="4237"/>
        <end position="4312"/>
    </location>
</feature>
<feature type="region of interest" description="Disordered" evidence="9">
    <location>
        <begin position="169"/>
        <end position="194"/>
    </location>
</feature>
<dbReference type="InterPro" id="IPR014043">
    <property type="entry name" value="Acyl_transferase_dom"/>
</dbReference>
<feature type="region of interest" description="N-terminal hotdog fold" evidence="8">
    <location>
        <begin position="1701"/>
        <end position="1825"/>
    </location>
</feature>
<accession>A0ABQ3NG72</accession>
<dbReference type="InterPro" id="IPR049900">
    <property type="entry name" value="PKS_mFAS_DH"/>
</dbReference>
<feature type="domain" description="Carrier" evidence="10">
    <location>
        <begin position="6012"/>
        <end position="6087"/>
    </location>
</feature>
<dbReference type="Gene3D" id="3.10.129.110">
    <property type="entry name" value="Polyketide synthase dehydratase"/>
    <property type="match status" value="3"/>
</dbReference>
<dbReference type="Pfam" id="PF16197">
    <property type="entry name" value="KAsynt_C_assoc"/>
    <property type="match status" value="2"/>
</dbReference>
<dbReference type="InterPro" id="IPR014031">
    <property type="entry name" value="Ketoacyl_synth_C"/>
</dbReference>
<dbReference type="Gene3D" id="3.30.70.3290">
    <property type="match status" value="4"/>
</dbReference>
<dbReference type="PROSITE" id="PS52019">
    <property type="entry name" value="PKS_MFAS_DH"/>
    <property type="match status" value="3"/>
</dbReference>
<dbReference type="CDD" id="cd08956">
    <property type="entry name" value="KR_3_FAS_SDR_x"/>
    <property type="match status" value="3"/>
</dbReference>
<dbReference type="SUPFAM" id="SSF47336">
    <property type="entry name" value="ACP-like"/>
    <property type="match status" value="4"/>
</dbReference>
<dbReference type="Pfam" id="PF08659">
    <property type="entry name" value="KR"/>
    <property type="match status" value="3"/>
</dbReference>
<dbReference type="InterPro" id="IPR001227">
    <property type="entry name" value="Ac_transferase_dom_sf"/>
</dbReference>
<dbReference type="InterPro" id="IPR036736">
    <property type="entry name" value="ACP-like_sf"/>
</dbReference>
<dbReference type="CDD" id="cd00833">
    <property type="entry name" value="PKS"/>
    <property type="match status" value="3"/>
</dbReference>
<dbReference type="InterPro" id="IPR014030">
    <property type="entry name" value="Ketoacyl_synth_N"/>
</dbReference>
<dbReference type="InterPro" id="IPR016035">
    <property type="entry name" value="Acyl_Trfase/lysoPLipase"/>
</dbReference>
<feature type="region of interest" description="C-terminal hotdog fold" evidence="8">
    <location>
        <begin position="5380"/>
        <end position="5516"/>
    </location>
</feature>
<sequence length="6137" mass="638460">MSVETTRREAEFAGTAGEPVAVIGLSCRVPGADGAEGFDPAFFGIGPEAAASVDERQRLLLELCWEALEQAGTVPAALRGSAGTGLFLGADAEGVAGEVAAVLGLTGTHRTVTTGAAPALAAVHLAAESLRAGESLIALAGSTEGAVVVLRPLPRAEADGDRILAVLGATGPAPGPDAARPASEAEAGTGTEAEAGAGVRLAEAVRSAGAGSATVVRAVDGDGTVWGVEVDGPPPGGAQERSTGRPAAFRAGVVPWVLSGHTAAAERARAGQLLAQLADGAGGHPGTADVGHSLAVSRTAFAHRSVLLGATEAEFAEELAALAEGRRGPGRVSATAAPRDRTVFVFAGHGAQWPGMAADLLDGSDVFLASVRATAEALAPYVDWSLEDVLRGAPGAPGLDRVDVIQPALFATSLGLAALWRSFGIEPAAVVGHSIGETAAAVVAGGLSLEDGARVSALCGRAQARLAGRGSMLSILLPLEEVRSRTAPYGDRLSVAGVNGPRSIAVAGDLDAVERLQEQLTADGVRVRRVAIDYAAHSAHIDEIHEELLTALAPVRPRKGTVPFHSALTGALLDTRSLDASYWFRSLREPVLFESSVRCVADHDLFVEISPHPVLTLPLEQTLEATGSTAVAVGSLRRGADGPHRFLSSVAEAYAHGAPVDWSPAFPADATVIGLPTYPFGLRAPDARDPFGTGGDPERTARFLMDLVRNEVALVLGRGRGADVDPDRTFQELGFDSATAVELRNRLVAATGLKLPTTLLFDRPTPEKLVARLAELSGTVPAHRPLSRAAARRNPSSDEPIAIVSMACRFPGGVESPEDLWRLLVEERDAVSEFPGNRGWALETLFDGDPDRAGTSYTRQGGFLHDVDRFDAEFFGISPREAAAMDPQQRMVLETVWEAVERAGIDPASLRGSGTGVYVGAMAQDYGPRLHEAGEGVGGYLLTGTYTSVVSGRASYTLGLEGPAVTVDTACSASLVALHTAAQALRAGECELALAGGVTVMASPGMFVEFSRQRGLSVDGRCKSFAEAADGTGWGEGAGMLLLERLSDARRNGHEVLAVIRGSAVNQDGASNGLSAPSGPSQERVILEALAASGLSAADVDAVEAHGTGTRLGDPIEAQAILATYGRDRDAARPLFLGSLKSNIGHTQAAAGAGGVIKMVMAIRNGLLPRTLHVDTPTSHVDWSSGAVSLLTEATPWPEAGRPRRAGVSSFGVSGTNAHLVLEQAAEPVAAEAPVAAEPVAAETVPVPFLVSAKSDRALRAQAGRLLDHLRDHPGVRLADIGRSLAVGRAHFDRRAAVVAADRAELEQGLLALVDGATARGVVTGQSRPAASPVFVFPGQGAQWVGMAAGLLESSPVFAGRMAECAAALEPHVDWSLLDVVRGVEGAPGFERVDVVQPVLWSVMVSLAAVWRSLGVEPAAVIGHSQGEIAAACVAGVLSVEDAARVVALRSRALTVLSGRGGMMSVAQPAAWVRERIGAWHGRISVAAVNGPAQTVVSGDPDALRALLAQVKEEGARARLVDVDYASHSAHVEELEDELARLLDGIEAGPGDVPVYSSLTGALLTDARVMGAGYWYRNLRETVQFEQAVGELLAAGHHTFIEVSPHPVLTIGVQAALDGAGVRGTALGTLRRDEDEAGRLLLALGEAHCHGIGVDWSAVFAGTGARRVQLPTYAFQRTRFWLDTPVTAEDPAGLGLAPAEHPLLGAVTSLAEREGVLFTGRVSRRTHPWVVDHAVVGTVLLPGTALVDMAVSAGDRFGYDLLRELVLEAPLIVPEEGGVHLQVALGPAEESGTRSVTVHSRPEGAADAEWTRHASGVLATGAHPVPAAAPAWPPQGARPVPLDDVYDALADRGYEYGPVFQGLGRVWLSGPGASAGQGASSGAVGEERFAEVSLTPEQHADASAFAIHPALLDAALHAMLLGDGTELTIPFSFSGVTLHASGATALRVHVVPVDANTASLTATDPEGRPVVTVDSITLRPAGDLRAARSAGRPSGLHRLVWQPAPQADAEAPGGAEAAAGLWAVLGPDPHGLAPAVSGDTYADVAELRTALGDGAQLPSFIALSDEYADVHAAVQNTLATLRELLTDTALDSTRIVLLTRRATALSTDQDIRDLPAAALTGLVRTAQNEYPGRLTHLDIGADADAGQLAAAAHTAATHPDAQYSLRDGRLHTPRLESTSAPSAETGLDPDGTVLITGGTGGLGRILARHLVTHHGARHLLLTSRTGPDAPGARELADELTAAGAHITITACDTAVRQSLQNLLDAVPAQHPLTAVVHAAGTLDDATLDNLTPHHVTQVLRPKADAAWNLHRLTSHLPLTHFVLFSSIAGLIGNPGQANYAAANTYLDALAHHRHHHGLPATSVAWGLWDTASAMTSGLSELDVKRWARKGVLPISAERGMEIFDAALTSPEPLLAAADLDLPTLRSPDRSAPALLRTLVRAPRRRAAAAAGSSGVGGGSWAERTAALPAADRLRTVGELVRATVAAVLGLAGPESVDEGTAFKTLGMDSLTGLELRRRVVEVTGITLPATAVFDHPTPTALAGFLAGQLAEPAGEAVVVRGGQQIAARGASDHEDPIVIVGMACRYPGDTRSPEDLWRLVADGTDAIGPFPTNRGWSLDRLFDGDPDRAGHSYARNGGFLHDADRFDAEFFGISPREAAAMDPQQRLLLETSWEAVESAGIAPATLRGTRTGVFSGAMYSEYASHLRNAPEAVEAYRTTGNTLSVASGRVSYTLGLQGPAITVDTACSSSLVALHLAAQALRQGECGLALAGGVTVMAVPDLFVEFSRQRGLATDGRCKSFADAADGTAWSEGVGVLLLERLSDARRNGHEVLAVVRGSAVNQDGASNGLTAPNGPSQERVIREALAASGLTTTDVDAVEAHGTGTTLGDPIEAQAILATYGQDRDTDRPLHLGSLKSNIGHSQAAAGVGGVIKMVMAMHHGILPRTLHVDRPTSHVDWSRGAVSLLTEATPWPETGRPRRAGVSSFGISGTNAHVVLEQAPAPATEPEPAAPAPEAVPMAPWLLSGHTESALRAQADRLLAFVSEHAAQSEPAGPAPSRIAPADIGRSLATAPALLAHSAAVVADDGEGRLRALAALAAGEESADVIAGPPAGQRGGKTAFLFTGQGSQRPGMGRELYETHPVYARTLDEVCARLDERLQQSVTLKSLLFAEEDPASPLHQTMWTQAALFATEVALYRTVEHYGLTPDYLMGHSVGELTAAHVAGVLDLDDACTLVAARARLMQTAPAGGAMIAIEATETEIRDTLPTHHGHLDIAAVNTPHSTVITGDHDAAHQLATTWRNNGRRTKQLNVSHAFHSPHMDNILNDFHTTAATLTYHTPTIPIISNLTGQPATTEQLTNPHYWVQHLRHTVRFNDGIHHLHHHNVTTYIELGPDPVLTAMTRSCLGEDDVQAPPTTVSVLRKGHPEVRTLASALAHAAVRGAALDTEHLFPGARRVPLPTYAFQGTRYWLNSPATPEDVASLGLTPAEHPLLGAMTSLADGEGLLFTGRVARGSHPWVVDHAVAGTVLLPGTALVEMALAAGDRFGYDRLQELVLEAPLIVPEDGRIHLQVALGAEESGTRAVTVHSRAEGAADTEWTRHASGVLREAAPAAAVAEPSAWPPPGATEIAVGDLYPRLADRGYGYGPAFRGVRKAWSHGDDVYAEIVLPDGVEGDGFTLHPAALDAALHGLLIEDSQELTVPFSFSGITLHATGATALRVRLTAGGSNSASLAATDTDGRPVVTIDEIALRPAGDLQDRGGRHDGLYSLVWKPLPPSAVDAPADRWAVLGSDPHGLVAAVAGASYADATALRAAVAAGGPVPDVVALSDEVSEVHSALGHTLATLQELLGDSALDSARIVLLTRGATALSPDEDIHNLPAAALTGLVRTAQNEYPGRLTHLDIDAAADADAGRLAGAAHAAAHTSDTQLALRDGRLHTPRLENTPGGDTVGRALDPDGTVLITGGTGGLGRILARHLVTHHGARHLLLTSRTGPDAPGARELADELTAAGAHITITACDTADRAALKDLLGSIPADHPLTAVVHAAGTLDDATLDNLTPRHLTQVLRPKSDAARNLHDLTRNHDLTHFVLFSSIAGLIGNPGQANYAAANTYLDALAHHRHHHGLPATSLAWGLWDTSTGSMAAQFSQADMERWAAKGILALTPERGMELFDAALASGRPELAPIELDLRVLRSPAQTAPALLRSLVRAPRRRAATATGSSWAARTAALAPADRQRAASELVRTTVAAVLGLAGPAAVNDSGPFVQLGMDSLTGMELRRRLASDSGIAVPATAVFDHPTPGALAGFVVAELGKIAGEAAARPARQAPTGAGAGQDDPIVIVGMACRYPGDTRSPEDLWRLVADGTDAIGPFPANRDWDVDDLYDPDPTRPGKSYTRHGGFLYDADRFDAEFFGVSPREAYAIDPQQRLLLETTWESFEHAGIDPATLRGSRTGVFVGTMYDDYASRLSAVPVEYEGYLSTGSAGSVASGRLSYTFGLEGPAITVDTACSSSLVALHLAAQALRQGECTLAVAGGATVMATARPFVEFSRQRGLAPDGRVKSFSASADGTTWSEGVGVLLLERLSDARRNGHEVLAVVRGSAVNQDGASNGLTAPNGPSQERVIREALAASGLTTTDVDAVEAHGTGTTLGDPIEAQAILATYGQDRDTDRPLHLGSLKSNIGHSQAAAGVGGVIKMVMAMHHGILPRTLHVDAPTPHVDWSSGAVSLLTEATPWPETDRPRRSAVSSFGISGTNAHVVLEQAPATEIAAPREVAVPSPLPWVVSGRGTDGLRAQAVRLRRLAAEAGTDGGFDLAHLDIGHALATTRAALPDRAVVLADDPAGLLAGLDALARGESAPQLVTGDPERESGTTGLAFLFTGQGSQRPGMGRELYETHPVYARALDEVCARMDVHLGRSLKELVFAEAGSEQAMLLDRTQYTQPALFAVEVALFRLVEHYGLTPDYLMGHSVGELTAAHVAGVLDLDDACTLVAARARLMQTAPAGGAMIAIEATETEIRDTLPTHHGHLDIAAVNTPHSTVITGDHDAAHQLATTWRNNGRRTKQLNVSHAFHSPHMDNILNDFHTTAATLTYHTPTIPIISNLTGQPATTEQLTNPHYWVQHLRHTVRFNDGIHHLHHHNVTTYIELGPDGVLSAMVRTILGSGESENGQPPTAVPLLRAGRPEGRTLAAALAEAHVRGRDVRWDGFLPGGRAVALPTYPYQRDSYWLSAPAAPVAPKPAGGHPLLDTAVELAAEQGWLFTGILDAEAQPWLSEHTIMGRPLLPGAAVAELALYAARRTGAAEVAELTLEQPLPLDGPVALQLMVGAAGDDGTRPLALHSRPEGTPDAAWVRHASGLLADDVPAASGQDAGLAVRPPQDATEIPLDGLYARLAERGYVYGPTFQALRRAWHHGTDLYAEIALPDTATGAEGFALHPAALDAALHTALVGPGAGDRLVVPFAWSALALRPTGSARLRVRLRRGPGDAHSLLIADEDGVPVFTAGGLAVRELQADAAVAAGPVHGAGLFDLRWSPLRAAAPVPAGPWAVLGEDCGAVVDAVRAAGVAVRSYPGPAELWTAVDGGAPVPTTVLAAAPAGPGVPGEDGRAVLAVLELAQRWLTDERFAESRLAVLTRGAVAVADTERPDPALAAVWGLIRSAQSEQPGRFALVDTDGRPESVRALAHALALAPAQPQLALRAGRVSAPALRGHRPASPVTPSSPGTNAPAVFGPDDHVLVTGGLGTLGRLLARHLVKQHGVGRLLLTGRRGAATPGAEEFTAELASLGAEVTVAACDTGDRAALAGLLAGVPADRPLTAVVHAAGVTDDTVLAGLTPQRMEGVLRPKADAALHLHELTRDLDLSAFVLFSSLAGTLGSAGQGNYAAANAFLDALAHRRRAEGLPAVSLAWGLWAQESTLTGDLGAADLKRLARSGIGALSAEDGLALFDAAVASGAAVLTAAHLDLRAADPDAVGFLLRELVPARPGGGSAQAAARNTAAGLRDRLAGAPRREHHHILLGTVRTEVAAVLGHSDGDRVPADRRFQDLGFDSLTAVELRNRLAAATGVKLPPTLVFDHPTPGALAERLRAALVPEVPDGGGEDGGAADRTADRTADGTANENESALDAMSADDLVRLALGQS</sequence>
<dbReference type="SUPFAM" id="SSF53901">
    <property type="entry name" value="Thiolase-like"/>
    <property type="match status" value="4"/>
</dbReference>
<feature type="domain" description="Carrier" evidence="10">
    <location>
        <begin position="702"/>
        <end position="777"/>
    </location>
</feature>
<keyword evidence="7" id="KW-0012">Acyltransferase</keyword>
<keyword evidence="5" id="KW-0045">Antibiotic biosynthesis</keyword>
<evidence type="ECO:0000313" key="13">
    <source>
        <dbReference type="EMBL" id="GHI11784.1"/>
    </source>
</evidence>
<feature type="region of interest" description="Disordered" evidence="9">
    <location>
        <begin position="5706"/>
        <end position="5726"/>
    </location>
</feature>
<dbReference type="InterPro" id="IPR042104">
    <property type="entry name" value="PKS_dehydratase_sf"/>
</dbReference>
<feature type="active site" description="Proton acceptor; for dehydratase activity" evidence="8">
    <location>
        <position position="1733"/>
    </location>
</feature>
<dbReference type="PROSITE" id="PS00012">
    <property type="entry name" value="PHOSPHOPANTETHEINE"/>
    <property type="match status" value="3"/>
</dbReference>
<dbReference type="Pfam" id="PF00698">
    <property type="entry name" value="Acyl_transf_1"/>
    <property type="match status" value="4"/>
</dbReference>
<dbReference type="Gene3D" id="3.40.50.720">
    <property type="entry name" value="NAD(P)-binding Rossmann-like Domain"/>
    <property type="match status" value="3"/>
</dbReference>
<name>A0ABQ3NG72_STRVG</name>
<keyword evidence="3" id="KW-0597">Phosphoprotein</keyword>
<feature type="region of interest" description="N-terminal hotdog fold" evidence="8">
    <location>
        <begin position="3491"/>
        <end position="3614"/>
    </location>
</feature>
<evidence type="ECO:0000259" key="11">
    <source>
        <dbReference type="PROSITE" id="PS52004"/>
    </source>
</evidence>
<dbReference type="InterPro" id="IPR020806">
    <property type="entry name" value="PKS_PP-bd"/>
</dbReference>
<evidence type="ECO:0000256" key="5">
    <source>
        <dbReference type="ARBA" id="ARBA00023194"/>
    </source>
</evidence>
<dbReference type="InterPro" id="IPR036291">
    <property type="entry name" value="NAD(P)-bd_dom_sf"/>
</dbReference>
<dbReference type="EMBL" id="BNDV01000002">
    <property type="protein sequence ID" value="GHI11784.1"/>
    <property type="molecule type" value="Genomic_DNA"/>
</dbReference>
<dbReference type="InterPro" id="IPR013968">
    <property type="entry name" value="PKS_KR"/>
</dbReference>
<dbReference type="InterPro" id="IPR020807">
    <property type="entry name" value="PKS_DH"/>
</dbReference>
<organism evidence="13 14">
    <name type="scientific">Streptomyces virginiae</name>
    <name type="common">Streptomyces cinnamonensis</name>
    <dbReference type="NCBI Taxonomy" id="1961"/>
    <lineage>
        <taxon>Bacteria</taxon>
        <taxon>Bacillati</taxon>
        <taxon>Actinomycetota</taxon>
        <taxon>Actinomycetes</taxon>
        <taxon>Kitasatosporales</taxon>
        <taxon>Streptomycetaceae</taxon>
        <taxon>Streptomyces</taxon>
    </lineage>
</organism>
<dbReference type="InterPro" id="IPR020841">
    <property type="entry name" value="PKS_Beta-ketoAc_synthase_dom"/>
</dbReference>
<feature type="domain" description="Carrier" evidence="10">
    <location>
        <begin position="2474"/>
        <end position="2549"/>
    </location>
</feature>
<reference evidence="14" key="1">
    <citation type="submission" date="2020-09" db="EMBL/GenBank/DDBJ databases">
        <title>Whole genome shotgun sequence of Streptomyces cinnamonensis NBRC 15873.</title>
        <authorList>
            <person name="Komaki H."/>
            <person name="Tamura T."/>
        </authorList>
    </citation>
    <scope>NUCLEOTIDE SEQUENCE [LARGE SCALE GENOMIC DNA]</scope>
    <source>
        <strain evidence="14">NBRC 15873</strain>
    </source>
</reference>
<evidence type="ECO:0000256" key="2">
    <source>
        <dbReference type="ARBA" id="ARBA00022450"/>
    </source>
</evidence>
<dbReference type="Proteomes" id="UP000660554">
    <property type="component" value="Unassembled WGS sequence"/>
</dbReference>
<feature type="domain" description="PKS/mFAS DH" evidence="12">
    <location>
        <begin position="5243"/>
        <end position="5516"/>
    </location>
</feature>
<dbReference type="SMART" id="SM00822">
    <property type="entry name" value="PKS_KR"/>
    <property type="match status" value="3"/>
</dbReference>
<proteinExistence type="predicted"/>
<dbReference type="Gene3D" id="3.40.366.10">
    <property type="entry name" value="Malonyl-Coenzyme A Acyl Carrier Protein, domain 2"/>
    <property type="match status" value="4"/>
</dbReference>
<protein>
    <recommendedName>
        <fullName evidence="15">Polyketide synthase</fullName>
    </recommendedName>
</protein>
<dbReference type="InterPro" id="IPR009081">
    <property type="entry name" value="PP-bd_ACP"/>
</dbReference>
<evidence type="ECO:0000256" key="7">
    <source>
        <dbReference type="ARBA" id="ARBA00023315"/>
    </source>
</evidence>
<dbReference type="Pfam" id="PF22621">
    <property type="entry name" value="CurL-like_PKS_C"/>
    <property type="match status" value="1"/>
</dbReference>
<evidence type="ECO:0000256" key="4">
    <source>
        <dbReference type="ARBA" id="ARBA00022679"/>
    </source>
</evidence>
<dbReference type="InterPro" id="IPR049552">
    <property type="entry name" value="PKS_DH_N"/>
</dbReference>
<dbReference type="PROSITE" id="PS52004">
    <property type="entry name" value="KS3_2"/>
    <property type="match status" value="4"/>
</dbReference>
<feature type="active site" description="Proton donor; for dehydratase activity" evidence="8">
    <location>
        <position position="3686"/>
    </location>
</feature>
<comment type="pathway">
    <text evidence="1">Antibiotic biosynthesis.</text>
</comment>
<dbReference type="InterPro" id="IPR016036">
    <property type="entry name" value="Malonyl_transacylase_ACP-bd"/>
</dbReference>
<dbReference type="Pfam" id="PF00109">
    <property type="entry name" value="ketoacyl-synt"/>
    <property type="match status" value="4"/>
</dbReference>
<dbReference type="PANTHER" id="PTHR43775">
    <property type="entry name" value="FATTY ACID SYNTHASE"/>
    <property type="match status" value="1"/>
</dbReference>
<dbReference type="RefSeq" id="WP_202204257.1">
    <property type="nucleotide sequence ID" value="NZ_BNDV01000002.1"/>
</dbReference>
<feature type="region of interest" description="Disordered" evidence="9">
    <location>
        <begin position="6090"/>
        <end position="6122"/>
    </location>
</feature>
<feature type="active site" description="Proton acceptor; for dehydratase activity" evidence="8">
    <location>
        <position position="5275"/>
    </location>
</feature>
<dbReference type="InterPro" id="IPR018201">
    <property type="entry name" value="Ketoacyl_synth_AS"/>
</dbReference>
<dbReference type="InterPro" id="IPR049551">
    <property type="entry name" value="PKS_DH_C"/>
</dbReference>
<feature type="domain" description="PKS/mFAS DH" evidence="12">
    <location>
        <begin position="3491"/>
        <end position="3760"/>
    </location>
</feature>
<feature type="region of interest" description="C-terminal hotdog fold" evidence="8">
    <location>
        <begin position="1837"/>
        <end position="1987"/>
    </location>
</feature>
<dbReference type="Pfam" id="PF22953">
    <property type="entry name" value="SpnB_Rossmann"/>
    <property type="match status" value="3"/>
</dbReference>
<evidence type="ECO:0000259" key="12">
    <source>
        <dbReference type="PROSITE" id="PS52019"/>
    </source>
</evidence>
<dbReference type="Pfam" id="PF21089">
    <property type="entry name" value="PKS_DH_N"/>
    <property type="match status" value="3"/>
</dbReference>
<keyword evidence="14" id="KW-1185">Reference proteome</keyword>
<feature type="domain" description="PKS/mFAS DH" evidence="12">
    <location>
        <begin position="1701"/>
        <end position="1987"/>
    </location>
</feature>
<evidence type="ECO:0000256" key="6">
    <source>
        <dbReference type="ARBA" id="ARBA00023268"/>
    </source>
</evidence>
<dbReference type="SUPFAM" id="SSF55048">
    <property type="entry name" value="Probable ACP-binding domain of malonyl-CoA ACP transacylase"/>
    <property type="match status" value="4"/>
</dbReference>
<gene>
    <name evidence="13" type="ORF">Scinn_12470</name>
</gene>
<dbReference type="SMART" id="SM01294">
    <property type="entry name" value="PKS_PP_betabranch"/>
    <property type="match status" value="3"/>
</dbReference>
<feature type="domain" description="Ketosynthase family 3 (KS3)" evidence="11">
    <location>
        <begin position="2574"/>
        <end position="3000"/>
    </location>
</feature>
<evidence type="ECO:0000256" key="3">
    <source>
        <dbReference type="ARBA" id="ARBA00022553"/>
    </source>
</evidence>
<feature type="region of interest" description="C-terminal hotdog fold" evidence="8">
    <location>
        <begin position="3627"/>
        <end position="3760"/>
    </location>
</feature>
<dbReference type="SMART" id="SM00825">
    <property type="entry name" value="PKS_KS"/>
    <property type="match status" value="3"/>
</dbReference>
<dbReference type="SUPFAM" id="SSF52151">
    <property type="entry name" value="FabD/lysophospholipase-like"/>
    <property type="match status" value="4"/>
</dbReference>
<dbReference type="InterPro" id="IPR055123">
    <property type="entry name" value="SpnB-like_Rossmann"/>
</dbReference>